<dbReference type="STRING" id="428126.CLOSPI_01950"/>
<evidence type="ECO:0000313" key="2">
    <source>
        <dbReference type="EMBL" id="EDS74366.1"/>
    </source>
</evidence>
<sequence>MNNLNNGLSEFSGNNVIDDLTHINSSKDLPHKENDEKELDDRNKIYSTILENYSKYLKDTLDSNKSNKKIFLIGLLVILLIIVIGFFICLYFLNNNIIALITAFASVISAIIVIPTKIVEYLFNPQETQQINEVIKIFKIMIKLLEKIYQENKDCNNNFFKGYYTVFSFLYIFLFVIVLLQKSTLKNISIYSIIHKIIIYLIYLL</sequence>
<keyword evidence="1" id="KW-0812">Transmembrane</keyword>
<feature type="transmembrane region" description="Helical" evidence="1">
    <location>
        <begin position="98"/>
        <end position="118"/>
    </location>
</feature>
<dbReference type="EMBL" id="ABIK02000014">
    <property type="protein sequence ID" value="EDS74366.1"/>
    <property type="molecule type" value="Genomic_DNA"/>
</dbReference>
<dbReference type="AlphaFoldDB" id="B1C3Y2"/>
<dbReference type="HOGENOM" id="CLU_1335615_0_0_9"/>
<protein>
    <submittedName>
        <fullName evidence="2">Uncharacterized protein</fullName>
    </submittedName>
</protein>
<feature type="transmembrane region" description="Helical" evidence="1">
    <location>
        <begin position="187"/>
        <end position="204"/>
    </location>
</feature>
<reference evidence="2" key="2">
    <citation type="submission" date="2014-06" db="EMBL/GenBank/DDBJ databases">
        <title>Draft genome sequence of Clostridium spiroforme (DSM 1552).</title>
        <authorList>
            <person name="Sudarsanam P."/>
            <person name="Ley R."/>
            <person name="Guruge J."/>
            <person name="Turnbaugh P.J."/>
            <person name="Mahowald M."/>
            <person name="Liep D."/>
            <person name="Gordon J."/>
        </authorList>
    </citation>
    <scope>NUCLEOTIDE SEQUENCE</scope>
    <source>
        <strain evidence="2">DSM 1552</strain>
    </source>
</reference>
<keyword evidence="1" id="KW-1133">Transmembrane helix</keyword>
<evidence type="ECO:0000256" key="1">
    <source>
        <dbReference type="SAM" id="Phobius"/>
    </source>
</evidence>
<feature type="transmembrane region" description="Helical" evidence="1">
    <location>
        <begin position="70"/>
        <end position="93"/>
    </location>
</feature>
<organism evidence="2 3">
    <name type="scientific">Thomasclavelia spiroformis DSM 1552</name>
    <dbReference type="NCBI Taxonomy" id="428126"/>
    <lineage>
        <taxon>Bacteria</taxon>
        <taxon>Bacillati</taxon>
        <taxon>Bacillota</taxon>
        <taxon>Erysipelotrichia</taxon>
        <taxon>Erysipelotrichales</taxon>
        <taxon>Coprobacillaceae</taxon>
        <taxon>Thomasclavelia</taxon>
    </lineage>
</organism>
<dbReference type="OrthoDB" id="1656071at2"/>
<gene>
    <name evidence="2" type="ORF">CLOSPI_01950</name>
</gene>
<evidence type="ECO:0000313" key="3">
    <source>
        <dbReference type="Proteomes" id="UP000004910"/>
    </source>
</evidence>
<keyword evidence="1" id="KW-0472">Membrane</keyword>
<comment type="caution">
    <text evidence="2">The sequence shown here is derived from an EMBL/GenBank/DDBJ whole genome shotgun (WGS) entry which is preliminary data.</text>
</comment>
<name>B1C3Y2_9FIRM</name>
<reference evidence="2" key="1">
    <citation type="submission" date="2008-02" db="EMBL/GenBank/DDBJ databases">
        <authorList>
            <person name="Fulton L."/>
            <person name="Clifton S."/>
            <person name="Fulton B."/>
            <person name="Xu J."/>
            <person name="Minx P."/>
            <person name="Pepin K.H."/>
            <person name="Johnson M."/>
            <person name="Thiruvilangam P."/>
            <person name="Bhonagiri V."/>
            <person name="Nash W.E."/>
            <person name="Mardis E.R."/>
            <person name="Wilson R.K."/>
        </authorList>
    </citation>
    <scope>NUCLEOTIDE SEQUENCE [LARGE SCALE GENOMIC DNA]</scope>
    <source>
        <strain evidence="2">DSM 1552</strain>
    </source>
</reference>
<dbReference type="RefSeq" id="WP_004610427.1">
    <property type="nucleotide sequence ID" value="NZ_CP102275.1"/>
</dbReference>
<keyword evidence="3" id="KW-1185">Reference proteome</keyword>
<accession>B1C3Y2</accession>
<dbReference type="GeneID" id="94017038"/>
<proteinExistence type="predicted"/>
<feature type="transmembrane region" description="Helical" evidence="1">
    <location>
        <begin position="162"/>
        <end position="180"/>
    </location>
</feature>
<dbReference type="eggNOG" id="ENOG502ZVST">
    <property type="taxonomic scope" value="Bacteria"/>
</dbReference>
<dbReference type="Proteomes" id="UP000004910">
    <property type="component" value="Unassembled WGS sequence"/>
</dbReference>